<evidence type="ECO:0000313" key="6">
    <source>
        <dbReference type="EMBL" id="KAK2077893.1"/>
    </source>
</evidence>
<dbReference type="Pfam" id="PF25361">
    <property type="entry name" value="AAA_lid_RFC1"/>
    <property type="match status" value="1"/>
</dbReference>
<dbReference type="EMBL" id="JASFZW010000005">
    <property type="protein sequence ID" value="KAK2077893.1"/>
    <property type="molecule type" value="Genomic_DNA"/>
</dbReference>
<dbReference type="InterPro" id="IPR013725">
    <property type="entry name" value="DNA_replication_fac_RFC1_C"/>
</dbReference>
<feature type="region of interest" description="Disordered" evidence="4">
    <location>
        <begin position="332"/>
        <end position="363"/>
    </location>
</feature>
<feature type="region of interest" description="Disordered" evidence="4">
    <location>
        <begin position="375"/>
        <end position="418"/>
    </location>
</feature>
<evidence type="ECO:0000313" key="7">
    <source>
        <dbReference type="Proteomes" id="UP001255856"/>
    </source>
</evidence>
<dbReference type="SUPFAM" id="SSF48019">
    <property type="entry name" value="post-AAA+ oligomerization domain-like"/>
    <property type="match status" value="1"/>
</dbReference>
<feature type="domain" description="DNA replication factor RFC1 C-terminal" evidence="5">
    <location>
        <begin position="141"/>
        <end position="306"/>
    </location>
</feature>
<protein>
    <recommendedName>
        <fullName evidence="5">DNA replication factor RFC1 C-terminal domain-containing protein</fullName>
    </recommendedName>
</protein>
<dbReference type="PANTHER" id="PTHR23389">
    <property type="entry name" value="CHROMOSOME TRANSMISSION FIDELITY FACTOR 18"/>
    <property type="match status" value="1"/>
</dbReference>
<keyword evidence="3" id="KW-0067">ATP-binding</keyword>
<accession>A0AAD9II01</accession>
<dbReference type="GO" id="GO:0005524">
    <property type="term" value="F:ATP binding"/>
    <property type="evidence" value="ECO:0007669"/>
    <property type="project" value="UniProtKB-KW"/>
</dbReference>
<dbReference type="Proteomes" id="UP001255856">
    <property type="component" value="Unassembled WGS sequence"/>
</dbReference>
<dbReference type="GO" id="GO:0005634">
    <property type="term" value="C:nucleus"/>
    <property type="evidence" value="ECO:0007669"/>
    <property type="project" value="TreeGrafter"/>
</dbReference>
<evidence type="ECO:0000256" key="1">
    <source>
        <dbReference type="ARBA" id="ARBA00022705"/>
    </source>
</evidence>
<dbReference type="GO" id="GO:0005663">
    <property type="term" value="C:DNA replication factor C complex"/>
    <property type="evidence" value="ECO:0007669"/>
    <property type="project" value="InterPro"/>
</dbReference>
<dbReference type="Gene3D" id="1.20.272.10">
    <property type="match status" value="1"/>
</dbReference>
<sequence>MVPTAQQLGKRLQEICRAEGLEANEATLQALIQSANGGDVRLLLGQLQMIRRRSRSLSYDQVRSGGLGTSKDLEMSPFEAARRLLSFEGEGLSLSDQIDLVFQDADLVPLLVQENYVNHRPKIAQNDAMRAQVLAKAADAISCGDLVSRQIRQHQNWALAPFAAVMGTVFPATYARGGREVFYAGEPNFPRFTAWLGSFSSGNKQRRLLGELHTRMLSSGALECDRTALRLAYVPVLRAALSTPLAREGKEAIPAVLDLMASYCLARDDVDFVADVTKWKSKGPLGEDPMKGVETQVKSAFTRAFNAQHLRPKSGFKLEDAAKRRGKGAAAAAIADDEEAFGEDESSGVKAEEEEEEELDPALVRQKVMALKTQGLSVTLKDGSTASGGKAKGSGRGKAKAASGKAASGAGRGRAKKA</sequence>
<proteinExistence type="predicted"/>
<dbReference type="Gene3D" id="1.10.8.60">
    <property type="match status" value="1"/>
</dbReference>
<dbReference type="GO" id="GO:0006260">
    <property type="term" value="P:DNA replication"/>
    <property type="evidence" value="ECO:0007669"/>
    <property type="project" value="UniProtKB-KW"/>
</dbReference>
<dbReference type="AlphaFoldDB" id="A0AAD9II01"/>
<dbReference type="PANTHER" id="PTHR23389:SF6">
    <property type="entry name" value="REPLICATION FACTOR C SUBUNIT 1"/>
    <property type="match status" value="1"/>
</dbReference>
<keyword evidence="1" id="KW-0235">DNA replication</keyword>
<feature type="compositionally biased region" description="Acidic residues" evidence="4">
    <location>
        <begin position="335"/>
        <end position="360"/>
    </location>
</feature>
<comment type="caution">
    <text evidence="6">The sequence shown here is derived from an EMBL/GenBank/DDBJ whole genome shotgun (WGS) entry which is preliminary data.</text>
</comment>
<dbReference type="InterPro" id="IPR047854">
    <property type="entry name" value="RFC_lid"/>
</dbReference>
<feature type="compositionally biased region" description="Low complexity" evidence="4">
    <location>
        <begin position="400"/>
        <end position="409"/>
    </location>
</feature>
<evidence type="ECO:0000259" key="5">
    <source>
        <dbReference type="Pfam" id="PF08519"/>
    </source>
</evidence>
<keyword evidence="7" id="KW-1185">Reference proteome</keyword>
<evidence type="ECO:0000256" key="3">
    <source>
        <dbReference type="ARBA" id="ARBA00022840"/>
    </source>
</evidence>
<dbReference type="InterPro" id="IPR008921">
    <property type="entry name" value="DNA_pol3_clamp-load_cplx_C"/>
</dbReference>
<evidence type="ECO:0000256" key="4">
    <source>
        <dbReference type="SAM" id="MobiDB-lite"/>
    </source>
</evidence>
<evidence type="ECO:0000256" key="2">
    <source>
        <dbReference type="ARBA" id="ARBA00022741"/>
    </source>
</evidence>
<reference evidence="6" key="1">
    <citation type="submission" date="2021-01" db="EMBL/GenBank/DDBJ databases">
        <authorList>
            <person name="Eckstrom K.M.E."/>
        </authorList>
    </citation>
    <scope>NUCLEOTIDE SEQUENCE</scope>
    <source>
        <strain evidence="6">UVCC 0001</strain>
    </source>
</reference>
<organism evidence="6 7">
    <name type="scientific">Prototheca wickerhamii</name>
    <dbReference type="NCBI Taxonomy" id="3111"/>
    <lineage>
        <taxon>Eukaryota</taxon>
        <taxon>Viridiplantae</taxon>
        <taxon>Chlorophyta</taxon>
        <taxon>core chlorophytes</taxon>
        <taxon>Trebouxiophyceae</taxon>
        <taxon>Chlorellales</taxon>
        <taxon>Chlorellaceae</taxon>
        <taxon>Prototheca</taxon>
    </lineage>
</organism>
<dbReference type="GO" id="GO:0003677">
    <property type="term" value="F:DNA binding"/>
    <property type="evidence" value="ECO:0007669"/>
    <property type="project" value="InterPro"/>
</dbReference>
<dbReference type="GO" id="GO:0003689">
    <property type="term" value="F:DNA clamp loader activity"/>
    <property type="evidence" value="ECO:0007669"/>
    <property type="project" value="InterPro"/>
</dbReference>
<name>A0AAD9II01_PROWI</name>
<keyword evidence="2" id="KW-0547">Nucleotide-binding</keyword>
<dbReference type="Pfam" id="PF08519">
    <property type="entry name" value="RFC1"/>
    <property type="match status" value="1"/>
</dbReference>
<gene>
    <name evidence="6" type="ORF">QBZ16_003761</name>
</gene>
<dbReference type="CDD" id="cd18140">
    <property type="entry name" value="HLD_clamp_RFC"/>
    <property type="match status" value="1"/>
</dbReference>